<sequence>MRLVSVAVLASNGLVLRYREYSLYLPIYRAFPLDFEINTTIPGNKPGKISLFRYNARFFHRRLF</sequence>
<dbReference type="AlphaFoldDB" id="G9ZBR2"/>
<dbReference type="HOGENOM" id="CLU_2859458_0_0_6"/>
<reference evidence="1 2" key="1">
    <citation type="submission" date="2011-08" db="EMBL/GenBank/DDBJ databases">
        <authorList>
            <person name="Weinstock G."/>
            <person name="Sodergren E."/>
            <person name="Clifton S."/>
            <person name="Fulton L."/>
            <person name="Fulton B."/>
            <person name="Courtney L."/>
            <person name="Fronick C."/>
            <person name="Harrison M."/>
            <person name="Strong C."/>
            <person name="Farmer C."/>
            <person name="Delahaunty K."/>
            <person name="Markovic C."/>
            <person name="Hall O."/>
            <person name="Minx P."/>
            <person name="Tomlinson C."/>
            <person name="Mitreva M."/>
            <person name="Hou S."/>
            <person name="Chen J."/>
            <person name="Wollam A."/>
            <person name="Pepin K.H."/>
            <person name="Johnson M."/>
            <person name="Bhonagiri V."/>
            <person name="Zhang X."/>
            <person name="Suruliraj S."/>
            <person name="Warren W."/>
            <person name="Chinwalla A."/>
            <person name="Mardis E.R."/>
            <person name="Wilson R.K."/>
        </authorList>
    </citation>
    <scope>NUCLEOTIDE SEQUENCE [LARGE SCALE GENOMIC DNA]</scope>
    <source>
        <strain evidence="1 2">F0432</strain>
    </source>
</reference>
<dbReference type="STRING" id="797473.HMPREF9080_00189"/>
<gene>
    <name evidence="1" type="ORF">HMPREF9080_00189</name>
</gene>
<comment type="caution">
    <text evidence="1">The sequence shown here is derived from an EMBL/GenBank/DDBJ whole genome shotgun (WGS) entry which is preliminary data.</text>
</comment>
<protein>
    <submittedName>
        <fullName evidence="1">Uncharacterized protein</fullName>
    </submittedName>
</protein>
<dbReference type="Proteomes" id="UP000004750">
    <property type="component" value="Unassembled WGS sequence"/>
</dbReference>
<dbReference type="EMBL" id="AGCM01000012">
    <property type="protein sequence ID" value="EHM56006.1"/>
    <property type="molecule type" value="Genomic_DNA"/>
</dbReference>
<proteinExistence type="predicted"/>
<organism evidence="1 2">
    <name type="scientific">Cardiobacterium valvarum F0432</name>
    <dbReference type="NCBI Taxonomy" id="797473"/>
    <lineage>
        <taxon>Bacteria</taxon>
        <taxon>Pseudomonadati</taxon>
        <taxon>Pseudomonadota</taxon>
        <taxon>Gammaproteobacteria</taxon>
        <taxon>Cardiobacteriales</taxon>
        <taxon>Cardiobacteriaceae</taxon>
        <taxon>Cardiobacterium</taxon>
    </lineage>
</organism>
<accession>G9ZBR2</accession>
<name>G9ZBR2_9GAMM</name>
<evidence type="ECO:0000313" key="2">
    <source>
        <dbReference type="Proteomes" id="UP000004750"/>
    </source>
</evidence>
<evidence type="ECO:0000313" key="1">
    <source>
        <dbReference type="EMBL" id="EHM56006.1"/>
    </source>
</evidence>